<evidence type="ECO:0008006" key="3">
    <source>
        <dbReference type="Google" id="ProtNLM"/>
    </source>
</evidence>
<accession>A0A5J5AU91</accession>
<evidence type="ECO:0000313" key="1">
    <source>
        <dbReference type="EMBL" id="KAA8533416.1"/>
    </source>
</evidence>
<protein>
    <recommendedName>
        <fullName evidence="3">MADS-box domain-containing protein</fullName>
    </recommendedName>
</protein>
<dbReference type="AlphaFoldDB" id="A0A5J5AU91"/>
<proteinExistence type="predicted"/>
<name>A0A5J5AU91_9ASTE</name>
<gene>
    <name evidence="1" type="ORF">F0562_031150</name>
</gene>
<keyword evidence="2" id="KW-1185">Reference proteome</keyword>
<sequence>MEPEIWSTNPSDIHCMIESYKNRCNDDRKLRTLGSCDILMDRKKKAEAARRKKEEAKFPTWDDECNNLSEEQLREIGGLLERKFEALKSRVESMKRGQSLAEVIQEQQCNAEIPLHYPFNGVDPTVMQSAGCVGPSTVPNYYDLKQQVHPTVMQSTNQIIMNTCNQADPMVMQFASYVGPSSGSAATNARTRLGGFSNGDGVQVNELALIEGDLGVLSIVVNLHRFDVGGSDLAMRALELGVSALDESRPVGLTRLAPAPVGGCSVDLRRDLLRRVLLRLRLSGHRFPFKFSRIR</sequence>
<dbReference type="OrthoDB" id="601557at2759"/>
<dbReference type="Proteomes" id="UP000325577">
    <property type="component" value="Linkage Group LG18"/>
</dbReference>
<organism evidence="1 2">
    <name type="scientific">Nyssa sinensis</name>
    <dbReference type="NCBI Taxonomy" id="561372"/>
    <lineage>
        <taxon>Eukaryota</taxon>
        <taxon>Viridiplantae</taxon>
        <taxon>Streptophyta</taxon>
        <taxon>Embryophyta</taxon>
        <taxon>Tracheophyta</taxon>
        <taxon>Spermatophyta</taxon>
        <taxon>Magnoliopsida</taxon>
        <taxon>eudicotyledons</taxon>
        <taxon>Gunneridae</taxon>
        <taxon>Pentapetalae</taxon>
        <taxon>asterids</taxon>
        <taxon>Cornales</taxon>
        <taxon>Nyssaceae</taxon>
        <taxon>Nyssa</taxon>
    </lineage>
</organism>
<reference evidence="1 2" key="1">
    <citation type="submission" date="2019-09" db="EMBL/GenBank/DDBJ databases">
        <title>A chromosome-level genome assembly of the Chinese tupelo Nyssa sinensis.</title>
        <authorList>
            <person name="Yang X."/>
            <person name="Kang M."/>
            <person name="Yang Y."/>
            <person name="Xiong H."/>
            <person name="Wang M."/>
            <person name="Zhang Z."/>
            <person name="Wang Z."/>
            <person name="Wu H."/>
            <person name="Ma T."/>
            <person name="Liu J."/>
            <person name="Xi Z."/>
        </authorList>
    </citation>
    <scope>NUCLEOTIDE SEQUENCE [LARGE SCALE GENOMIC DNA]</scope>
    <source>
        <strain evidence="1">J267</strain>
        <tissue evidence="1">Leaf</tissue>
    </source>
</reference>
<dbReference type="EMBL" id="CM018041">
    <property type="protein sequence ID" value="KAA8533416.1"/>
    <property type="molecule type" value="Genomic_DNA"/>
</dbReference>
<evidence type="ECO:0000313" key="2">
    <source>
        <dbReference type="Proteomes" id="UP000325577"/>
    </source>
</evidence>